<accession>A0A5B7D331</accession>
<dbReference type="EMBL" id="VSRR010000419">
    <property type="protein sequence ID" value="MPC15334.1"/>
    <property type="molecule type" value="Genomic_DNA"/>
</dbReference>
<organism evidence="2 3">
    <name type="scientific">Portunus trituberculatus</name>
    <name type="common">Swimming crab</name>
    <name type="synonym">Neptunus trituberculatus</name>
    <dbReference type="NCBI Taxonomy" id="210409"/>
    <lineage>
        <taxon>Eukaryota</taxon>
        <taxon>Metazoa</taxon>
        <taxon>Ecdysozoa</taxon>
        <taxon>Arthropoda</taxon>
        <taxon>Crustacea</taxon>
        <taxon>Multicrustacea</taxon>
        <taxon>Malacostraca</taxon>
        <taxon>Eumalacostraca</taxon>
        <taxon>Eucarida</taxon>
        <taxon>Decapoda</taxon>
        <taxon>Pleocyemata</taxon>
        <taxon>Brachyura</taxon>
        <taxon>Eubrachyura</taxon>
        <taxon>Portunoidea</taxon>
        <taxon>Portunidae</taxon>
        <taxon>Portuninae</taxon>
        <taxon>Portunus</taxon>
    </lineage>
</organism>
<sequence length="75" mass="8592">MEYVGRLGYDKEMSSDDKFKYHQPPQYFEEQFPDERSRSTVENGTPLGMSPPSSVSYFPPNASPAVPMNPETCRR</sequence>
<feature type="region of interest" description="Disordered" evidence="1">
    <location>
        <begin position="31"/>
        <end position="75"/>
    </location>
</feature>
<evidence type="ECO:0000256" key="1">
    <source>
        <dbReference type="SAM" id="MobiDB-lite"/>
    </source>
</evidence>
<dbReference type="AlphaFoldDB" id="A0A5B7D331"/>
<gene>
    <name evidence="2" type="ORF">E2C01_008120</name>
</gene>
<proteinExistence type="predicted"/>
<protein>
    <submittedName>
        <fullName evidence="2">Uncharacterized protein</fullName>
    </submittedName>
</protein>
<evidence type="ECO:0000313" key="2">
    <source>
        <dbReference type="EMBL" id="MPC15334.1"/>
    </source>
</evidence>
<comment type="caution">
    <text evidence="2">The sequence shown here is derived from an EMBL/GenBank/DDBJ whole genome shotgun (WGS) entry which is preliminary data.</text>
</comment>
<keyword evidence="3" id="KW-1185">Reference proteome</keyword>
<reference evidence="2 3" key="1">
    <citation type="submission" date="2019-05" db="EMBL/GenBank/DDBJ databases">
        <title>Another draft genome of Portunus trituberculatus and its Hox gene families provides insights of decapod evolution.</title>
        <authorList>
            <person name="Jeong J.-H."/>
            <person name="Song I."/>
            <person name="Kim S."/>
            <person name="Choi T."/>
            <person name="Kim D."/>
            <person name="Ryu S."/>
            <person name="Kim W."/>
        </authorList>
    </citation>
    <scope>NUCLEOTIDE SEQUENCE [LARGE SCALE GENOMIC DNA]</scope>
    <source>
        <tissue evidence="2">Muscle</tissue>
    </source>
</reference>
<name>A0A5B7D331_PORTR</name>
<dbReference type="Proteomes" id="UP000324222">
    <property type="component" value="Unassembled WGS sequence"/>
</dbReference>
<evidence type="ECO:0000313" key="3">
    <source>
        <dbReference type="Proteomes" id="UP000324222"/>
    </source>
</evidence>